<dbReference type="RefSeq" id="WP_126980278.1">
    <property type="nucleotide sequence ID" value="NZ_CAWUGC010000016.1"/>
</dbReference>
<keyword evidence="3" id="KW-1185">Reference proteome</keyword>
<feature type="transmembrane region" description="Helical" evidence="1">
    <location>
        <begin position="60"/>
        <end position="78"/>
    </location>
</feature>
<feature type="transmembrane region" description="Helical" evidence="1">
    <location>
        <begin position="90"/>
        <end position="108"/>
    </location>
</feature>
<evidence type="ECO:0000256" key="1">
    <source>
        <dbReference type="SAM" id="Phobius"/>
    </source>
</evidence>
<accession>A0A433SCA5</accession>
<name>A0A433SCA5_9BURK</name>
<dbReference type="AlphaFoldDB" id="A0A433SCA5"/>
<evidence type="ECO:0000313" key="3">
    <source>
        <dbReference type="Proteomes" id="UP000286947"/>
    </source>
</evidence>
<proteinExistence type="predicted"/>
<keyword evidence="1" id="KW-0472">Membrane</keyword>
<dbReference type="Proteomes" id="UP000286947">
    <property type="component" value="Unassembled WGS sequence"/>
</dbReference>
<evidence type="ECO:0000313" key="2">
    <source>
        <dbReference type="EMBL" id="RUS66373.1"/>
    </source>
</evidence>
<gene>
    <name evidence="2" type="ORF">CUZ56_02099</name>
</gene>
<comment type="caution">
    <text evidence="2">The sequence shown here is derived from an EMBL/GenBank/DDBJ whole genome shotgun (WGS) entry which is preliminary data.</text>
</comment>
<keyword evidence="1" id="KW-1133">Transmembrane helix</keyword>
<dbReference type="OrthoDB" id="9809130at2"/>
<keyword evidence="1" id="KW-0812">Transmembrane</keyword>
<protein>
    <submittedName>
        <fullName evidence="2">Uncharacterized protein</fullName>
    </submittedName>
</protein>
<reference evidence="2 3" key="1">
    <citation type="submission" date="2018-01" db="EMBL/GenBank/DDBJ databases">
        <title>Saezia sanguinis gen. nov., sp. nov., in the order Burkholderiales isolated from human blood.</title>
        <authorList>
            <person name="Medina-Pascual M.J."/>
            <person name="Valdezate S."/>
            <person name="Monzon S."/>
            <person name="Cuesta I."/>
            <person name="Carrasco G."/>
            <person name="Villalon P."/>
            <person name="Saez-Nieto J.A."/>
        </authorList>
    </citation>
    <scope>NUCLEOTIDE SEQUENCE [LARGE SCALE GENOMIC DNA]</scope>
    <source>
        <strain evidence="2 3">CNM695-12</strain>
    </source>
</reference>
<dbReference type="EMBL" id="PQSP01000005">
    <property type="protein sequence ID" value="RUS66373.1"/>
    <property type="molecule type" value="Genomic_DNA"/>
</dbReference>
<organism evidence="2 3">
    <name type="scientific">Saezia sanguinis</name>
    <dbReference type="NCBI Taxonomy" id="1965230"/>
    <lineage>
        <taxon>Bacteria</taxon>
        <taxon>Pseudomonadati</taxon>
        <taxon>Pseudomonadota</taxon>
        <taxon>Betaproteobacteria</taxon>
        <taxon>Burkholderiales</taxon>
        <taxon>Saeziaceae</taxon>
        <taxon>Saezia</taxon>
    </lineage>
</organism>
<feature type="transmembrane region" description="Helical" evidence="1">
    <location>
        <begin position="20"/>
        <end position="45"/>
    </location>
</feature>
<sequence>MNSNAFQPSAKTQGGFGNALAWVVIRGVQLTIFFAYVTCPLWLAWLANATGYREVSSHDMLVAMAWLPLSCGITALSFMKHGGKHLKRGWLSFIILNAIAVGALVWVMF</sequence>